<keyword evidence="2" id="KW-1185">Reference proteome</keyword>
<organism evidence="1 2">
    <name type="scientific">Streptosporangium canum</name>
    <dbReference type="NCBI Taxonomy" id="324952"/>
    <lineage>
        <taxon>Bacteria</taxon>
        <taxon>Bacillati</taxon>
        <taxon>Actinomycetota</taxon>
        <taxon>Actinomycetes</taxon>
        <taxon>Streptosporangiales</taxon>
        <taxon>Streptosporangiaceae</taxon>
        <taxon>Streptosporangium</taxon>
    </lineage>
</organism>
<accession>A0A1I4EKU4</accession>
<gene>
    <name evidence="1" type="ORF">SAMN05216275_1503</name>
</gene>
<reference evidence="2" key="1">
    <citation type="submission" date="2016-10" db="EMBL/GenBank/DDBJ databases">
        <authorList>
            <person name="Varghese N."/>
            <person name="Submissions S."/>
        </authorList>
    </citation>
    <scope>NUCLEOTIDE SEQUENCE [LARGE SCALE GENOMIC DNA]</scope>
    <source>
        <strain evidence="2">CGMCC 4.2126</strain>
    </source>
</reference>
<dbReference type="Proteomes" id="UP000199111">
    <property type="component" value="Unassembled WGS sequence"/>
</dbReference>
<evidence type="ECO:0000313" key="2">
    <source>
        <dbReference type="Proteomes" id="UP000199111"/>
    </source>
</evidence>
<evidence type="ECO:0000313" key="1">
    <source>
        <dbReference type="EMBL" id="SFL04791.1"/>
    </source>
</evidence>
<proteinExistence type="predicted"/>
<dbReference type="EMBL" id="FOQY01000050">
    <property type="protein sequence ID" value="SFL04791.1"/>
    <property type="molecule type" value="Genomic_DNA"/>
</dbReference>
<name>A0A1I4EKU4_9ACTN</name>
<protein>
    <submittedName>
        <fullName evidence="1">Uncharacterized protein</fullName>
    </submittedName>
</protein>
<sequence>MQGVSLSPDYTISPGYTIQSLDYTIKADLKRVGCRGGGHALESLVTFSPPSRSPGTSFGDFFGNRV</sequence>
<dbReference type="AlphaFoldDB" id="A0A1I4EKU4"/>